<name>A0AAV5DSB7_ELECO</name>
<dbReference type="GO" id="GO:0005874">
    <property type="term" value="C:microtubule"/>
    <property type="evidence" value="ECO:0007669"/>
    <property type="project" value="UniProtKB-KW"/>
</dbReference>
<feature type="compositionally biased region" description="Gly residues" evidence="3">
    <location>
        <begin position="621"/>
        <end position="639"/>
    </location>
</feature>
<reference evidence="4" key="2">
    <citation type="submission" date="2021-12" db="EMBL/GenBank/DDBJ databases">
        <title>Resequencing data analysis of finger millet.</title>
        <authorList>
            <person name="Hatakeyama M."/>
            <person name="Aluri S."/>
            <person name="Balachadran M.T."/>
            <person name="Sivarajan S.R."/>
            <person name="Poveda L."/>
            <person name="Shimizu-Inatsugi R."/>
            <person name="Schlapbach R."/>
            <person name="Sreeman S.M."/>
            <person name="Shimizu K.K."/>
        </authorList>
    </citation>
    <scope>NUCLEOTIDE SEQUENCE</scope>
</reference>
<feature type="compositionally biased region" description="Pro residues" evidence="3">
    <location>
        <begin position="211"/>
        <end position="221"/>
    </location>
</feature>
<feature type="region of interest" description="Disordered" evidence="3">
    <location>
        <begin position="600"/>
        <end position="649"/>
    </location>
</feature>
<dbReference type="InterPro" id="IPR007145">
    <property type="entry name" value="MAP65_Ase1_PRC1"/>
</dbReference>
<sequence length="649" mass="71236">MFRTQGRCLPPRPSPRPQPSPILHPPRGVSILAASPLLLAAAPSVVFLASHYAFGSPPRPRRCLRLPFHFVRASAFHPVPVRASHPRRRCPLPPADPVHRLQPRSHLPARGSRPLPPTVTPPPRPWIPSSPGRRRDFLVFHRRQPRPAPPHQHRRRQLLLPRAERSSGPWIPYIASNRDSASPPVDPVLPRPAARFPRVPSPTTATDPSSPTSPAPTPPPAASLSPACRVNGGLDWRCPPLLVAGVPAPHPPHGVISGKNKLQELAGQLYDLWDLMDPPKEERRMFNHVTCNRSAYAEVEVQRLDQLKYSKMKEIAFKKQTELEDIYAGAHIVIDTAAAHEKILALIEAGNIEPSELIADMDGQIAKAKEEALSRKDILDKVERWMSACEEEIWLEDYNRSIANVMTAFFLALVETLVAKTRSWEENRGLSFMYDGGPLLAMLDEYVMLRHEGEEEKKRMRINEIPGILTSDSGMREGPHPMGGIPLKEIPEVVHFVMTKQVLKIGGVSCICNGGGIFVIAVLTLEVEVVVDGASFIHRRRRARGSPICYPRYMSSESNTMSLVKVVVGDATGHGRRATNFKAHDGARKEARCQGLQGVPRAPAAVDGVEGQARRGRGREVGGGAEPGGGRGCGGGGVSEEGRKKNETG</sequence>
<evidence type="ECO:0000256" key="3">
    <source>
        <dbReference type="SAM" id="MobiDB-lite"/>
    </source>
</evidence>
<keyword evidence="2" id="KW-0493">Microtubule</keyword>
<dbReference type="Proteomes" id="UP001054889">
    <property type="component" value="Unassembled WGS sequence"/>
</dbReference>
<keyword evidence="5" id="KW-1185">Reference proteome</keyword>
<evidence type="ECO:0000256" key="1">
    <source>
        <dbReference type="ARBA" id="ARBA00006187"/>
    </source>
</evidence>
<dbReference type="GO" id="GO:0008017">
    <property type="term" value="F:microtubule binding"/>
    <property type="evidence" value="ECO:0007669"/>
    <property type="project" value="InterPro"/>
</dbReference>
<feature type="compositionally biased region" description="Low complexity" evidence="3">
    <location>
        <begin position="201"/>
        <end position="210"/>
    </location>
</feature>
<feature type="compositionally biased region" description="Pro residues" evidence="3">
    <location>
        <begin position="114"/>
        <end position="128"/>
    </location>
</feature>
<comment type="similarity">
    <text evidence="1">Belongs to the MAP65/ASE1 family.</text>
</comment>
<dbReference type="PRINTS" id="PR01217">
    <property type="entry name" value="PRICHEXTENSN"/>
</dbReference>
<reference evidence="4" key="1">
    <citation type="journal article" date="2018" name="DNA Res.">
        <title>Multiple hybrid de novo genome assembly of finger millet, an orphan allotetraploid crop.</title>
        <authorList>
            <person name="Hatakeyama M."/>
            <person name="Aluri S."/>
            <person name="Balachadran M.T."/>
            <person name="Sivarajan S.R."/>
            <person name="Patrignani A."/>
            <person name="Gruter S."/>
            <person name="Poveda L."/>
            <person name="Shimizu-Inatsugi R."/>
            <person name="Baeten J."/>
            <person name="Francoijs K.J."/>
            <person name="Nataraja K.N."/>
            <person name="Reddy Y.A.N."/>
            <person name="Phadnis S."/>
            <person name="Ravikumar R.L."/>
            <person name="Schlapbach R."/>
            <person name="Sreeman S.M."/>
            <person name="Shimizu K.K."/>
        </authorList>
    </citation>
    <scope>NUCLEOTIDE SEQUENCE</scope>
</reference>
<dbReference type="Pfam" id="PF03999">
    <property type="entry name" value="MAP65_ASE1"/>
    <property type="match status" value="1"/>
</dbReference>
<accession>A0AAV5DSB7</accession>
<dbReference type="Gene3D" id="1.20.58.1520">
    <property type="match status" value="2"/>
</dbReference>
<feature type="region of interest" description="Disordered" evidence="3">
    <location>
        <begin position="1"/>
        <end position="24"/>
    </location>
</feature>
<evidence type="ECO:0000313" key="4">
    <source>
        <dbReference type="EMBL" id="GJN13110.1"/>
    </source>
</evidence>
<evidence type="ECO:0000313" key="5">
    <source>
        <dbReference type="Proteomes" id="UP001054889"/>
    </source>
</evidence>
<feature type="compositionally biased region" description="Pro residues" evidence="3">
    <location>
        <begin position="10"/>
        <end position="24"/>
    </location>
</feature>
<evidence type="ECO:0000256" key="2">
    <source>
        <dbReference type="ARBA" id="ARBA00022701"/>
    </source>
</evidence>
<dbReference type="EMBL" id="BQKI01000033">
    <property type="protein sequence ID" value="GJN13110.1"/>
    <property type="molecule type" value="Genomic_DNA"/>
</dbReference>
<dbReference type="GO" id="GO:0000226">
    <property type="term" value="P:microtubule cytoskeleton organization"/>
    <property type="evidence" value="ECO:0007669"/>
    <property type="project" value="InterPro"/>
</dbReference>
<organism evidence="4 5">
    <name type="scientific">Eleusine coracana subsp. coracana</name>
    <dbReference type="NCBI Taxonomy" id="191504"/>
    <lineage>
        <taxon>Eukaryota</taxon>
        <taxon>Viridiplantae</taxon>
        <taxon>Streptophyta</taxon>
        <taxon>Embryophyta</taxon>
        <taxon>Tracheophyta</taxon>
        <taxon>Spermatophyta</taxon>
        <taxon>Magnoliopsida</taxon>
        <taxon>Liliopsida</taxon>
        <taxon>Poales</taxon>
        <taxon>Poaceae</taxon>
        <taxon>PACMAD clade</taxon>
        <taxon>Chloridoideae</taxon>
        <taxon>Cynodonteae</taxon>
        <taxon>Eleusininae</taxon>
        <taxon>Eleusine</taxon>
    </lineage>
</organism>
<feature type="compositionally biased region" description="Basic and acidic residues" evidence="3">
    <location>
        <begin position="640"/>
        <end position="649"/>
    </location>
</feature>
<dbReference type="AlphaFoldDB" id="A0AAV5DSB7"/>
<protein>
    <submittedName>
        <fullName evidence="4">Uncharacterized protein</fullName>
    </submittedName>
</protein>
<feature type="region of interest" description="Disordered" evidence="3">
    <location>
        <begin position="82"/>
        <end position="224"/>
    </location>
</feature>
<feature type="compositionally biased region" description="Basic residues" evidence="3">
    <location>
        <begin position="140"/>
        <end position="157"/>
    </location>
</feature>
<comment type="caution">
    <text evidence="4">The sequence shown here is derived from an EMBL/GenBank/DDBJ whole genome shotgun (WGS) entry which is preliminary data.</text>
</comment>
<dbReference type="GO" id="GO:0005819">
    <property type="term" value="C:spindle"/>
    <property type="evidence" value="ECO:0007669"/>
    <property type="project" value="TreeGrafter"/>
</dbReference>
<dbReference type="PANTHER" id="PTHR19321">
    <property type="entry name" value="PROTEIN REGULATOR OF CYTOKINESIS 1 PRC1-RELATED"/>
    <property type="match status" value="1"/>
</dbReference>
<dbReference type="GO" id="GO:0000911">
    <property type="term" value="P:cytokinesis by cell plate formation"/>
    <property type="evidence" value="ECO:0007669"/>
    <property type="project" value="TreeGrafter"/>
</dbReference>
<gene>
    <name evidence="4" type="primary">ga31445</name>
    <name evidence="4" type="ORF">PR202_ga31445</name>
</gene>
<proteinExistence type="inferred from homology"/>
<dbReference type="GO" id="GO:0005737">
    <property type="term" value="C:cytoplasm"/>
    <property type="evidence" value="ECO:0007669"/>
    <property type="project" value="TreeGrafter"/>
</dbReference>
<dbReference type="PANTHER" id="PTHR19321:SF17">
    <property type="entry name" value="OS06G0308300 PROTEIN"/>
    <property type="match status" value="1"/>
</dbReference>